<dbReference type="InterPro" id="IPR040198">
    <property type="entry name" value="Fido_containing"/>
</dbReference>
<feature type="active site" evidence="1">
    <location>
        <position position="219"/>
    </location>
</feature>
<keyword evidence="5" id="KW-1185">Reference proteome</keyword>
<dbReference type="Proteomes" id="UP000266915">
    <property type="component" value="Unassembled WGS sequence"/>
</dbReference>
<evidence type="ECO:0000256" key="1">
    <source>
        <dbReference type="PIRSR" id="PIRSR640198-1"/>
    </source>
</evidence>
<evidence type="ECO:0000256" key="2">
    <source>
        <dbReference type="PIRSR" id="PIRSR640198-2"/>
    </source>
</evidence>
<sequence>MTTAVTYEQRPWRSRIAPDALPKRERLLLAQPYDAAVTPPIADLDIRLSDDLVELLGEAQERIIRFDSEVGHVTAPFSSILLRSESASSSQIENLTSSAKAIAEAELDERDTGNAPLIVANVRALEAALAASDELSNTTIIAMQEQLLGTSAPEITGRYRDEQVWIGGGNFGPHEADFVPPHHDRVAAAMDDFIAYSVRPAPLPLAAIAVAHAQFETIHPFPDGNGRTGRALVQAALRRVGLTSGVTVPISAGILQQRDDYFAALTSYRQGDVEPIVSVFADGALLAIANGRTLVEEIETIRAAWQQALRDIRADSAAHRITALALEHPVMNSRLVREHLDASDRTVFNTLDTLVDRGILTVGSSRQRNRLWTAPPVLAALDGFAARSMRRG</sequence>
<dbReference type="InterPro" id="IPR003812">
    <property type="entry name" value="Fido"/>
</dbReference>
<keyword evidence="2" id="KW-0067">ATP-binding</keyword>
<dbReference type="PROSITE" id="PS51459">
    <property type="entry name" value="FIDO"/>
    <property type="match status" value="1"/>
</dbReference>
<dbReference type="Pfam" id="PF02661">
    <property type="entry name" value="Fic"/>
    <property type="match status" value="1"/>
</dbReference>
<dbReference type="RefSeq" id="WP_085513860.1">
    <property type="nucleotide sequence ID" value="NZ_FXAP01000006.1"/>
</dbReference>
<protein>
    <submittedName>
        <fullName evidence="4">Fic family protein</fullName>
    </submittedName>
</protein>
<feature type="binding site" evidence="2">
    <location>
        <begin position="223"/>
        <end position="230"/>
    </location>
    <ligand>
        <name>ATP</name>
        <dbReference type="ChEBI" id="CHEBI:30616"/>
    </ligand>
</feature>
<dbReference type="InterPro" id="IPR036597">
    <property type="entry name" value="Fido-like_dom_sf"/>
</dbReference>
<dbReference type="Gene3D" id="1.10.3290.10">
    <property type="entry name" value="Fido-like domain"/>
    <property type="match status" value="1"/>
</dbReference>
<dbReference type="SUPFAM" id="SSF140931">
    <property type="entry name" value="Fic-like"/>
    <property type="match status" value="1"/>
</dbReference>
<accession>A0A3N2C699</accession>
<dbReference type="PANTHER" id="PTHR13504:SF38">
    <property type="entry name" value="FIDO DOMAIN-CONTAINING PROTEIN"/>
    <property type="match status" value="1"/>
</dbReference>
<gene>
    <name evidence="4" type="ORF">EDD42_3135</name>
</gene>
<organism evidence="4 5">
    <name type="scientific">Plantibacter flavus</name>
    <dbReference type="NCBI Taxonomy" id="150123"/>
    <lineage>
        <taxon>Bacteria</taxon>
        <taxon>Bacillati</taxon>
        <taxon>Actinomycetota</taxon>
        <taxon>Actinomycetes</taxon>
        <taxon>Micrococcales</taxon>
        <taxon>Microbacteriaceae</taxon>
        <taxon>Plantibacter</taxon>
    </lineage>
</organism>
<evidence type="ECO:0000259" key="3">
    <source>
        <dbReference type="PROSITE" id="PS51459"/>
    </source>
</evidence>
<dbReference type="PANTHER" id="PTHR13504">
    <property type="entry name" value="FIDO DOMAIN-CONTAINING PROTEIN DDB_G0283145"/>
    <property type="match status" value="1"/>
</dbReference>
<name>A0A3N2C699_9MICO</name>
<evidence type="ECO:0000313" key="5">
    <source>
        <dbReference type="Proteomes" id="UP000266915"/>
    </source>
</evidence>
<dbReference type="EMBL" id="RKHL01000001">
    <property type="protein sequence ID" value="ROR83033.1"/>
    <property type="molecule type" value="Genomic_DNA"/>
</dbReference>
<evidence type="ECO:0000313" key="4">
    <source>
        <dbReference type="EMBL" id="ROR83033.1"/>
    </source>
</evidence>
<feature type="domain" description="Fido" evidence="3">
    <location>
        <begin position="135"/>
        <end position="282"/>
    </location>
</feature>
<dbReference type="GO" id="GO:0005524">
    <property type="term" value="F:ATP binding"/>
    <property type="evidence" value="ECO:0007669"/>
    <property type="project" value="UniProtKB-KW"/>
</dbReference>
<proteinExistence type="predicted"/>
<comment type="caution">
    <text evidence="4">The sequence shown here is derived from an EMBL/GenBank/DDBJ whole genome shotgun (WGS) entry which is preliminary data.</text>
</comment>
<keyword evidence="2" id="KW-0547">Nucleotide-binding</keyword>
<dbReference type="AlphaFoldDB" id="A0A3N2C699"/>
<reference evidence="4 5" key="1">
    <citation type="submission" date="2018-11" db="EMBL/GenBank/DDBJ databases">
        <title>Sequencing the genomes of 1000 actinobacteria strains.</title>
        <authorList>
            <person name="Klenk H.-P."/>
        </authorList>
    </citation>
    <scope>NUCLEOTIDE SEQUENCE [LARGE SCALE GENOMIC DNA]</scope>
    <source>
        <strain evidence="4 5">DSM 14012</strain>
    </source>
</reference>